<comment type="caution">
    <text evidence="1">The sequence shown here is derived from an EMBL/GenBank/DDBJ whole genome shotgun (WGS) entry which is preliminary data.</text>
</comment>
<name>A0ABW4PZD3_9MICO</name>
<protein>
    <submittedName>
        <fullName evidence="1">Uncharacterized protein</fullName>
    </submittedName>
</protein>
<dbReference type="Proteomes" id="UP001597280">
    <property type="component" value="Unassembled WGS sequence"/>
</dbReference>
<evidence type="ECO:0000313" key="1">
    <source>
        <dbReference type="EMBL" id="MFD1834798.1"/>
    </source>
</evidence>
<evidence type="ECO:0000313" key="2">
    <source>
        <dbReference type="Proteomes" id="UP001597280"/>
    </source>
</evidence>
<accession>A0ABW4PZD3</accession>
<organism evidence="1 2">
    <name type="scientific">Brachybacterium rhamnosum</name>
    <dbReference type="NCBI Taxonomy" id="173361"/>
    <lineage>
        <taxon>Bacteria</taxon>
        <taxon>Bacillati</taxon>
        <taxon>Actinomycetota</taxon>
        <taxon>Actinomycetes</taxon>
        <taxon>Micrococcales</taxon>
        <taxon>Dermabacteraceae</taxon>
        <taxon>Brachybacterium</taxon>
    </lineage>
</organism>
<keyword evidence="2" id="KW-1185">Reference proteome</keyword>
<proteinExistence type="predicted"/>
<dbReference type="EMBL" id="JBHUFL010000002">
    <property type="protein sequence ID" value="MFD1834798.1"/>
    <property type="molecule type" value="Genomic_DNA"/>
</dbReference>
<sequence>MRIDLIRPLIGRAVTVSDHDTVLAEGVLQHARQERATYRPVPGGGTWSGDVLVLVVGDRTLEVSTSVDVEAAAPPPDA</sequence>
<reference evidence="2" key="1">
    <citation type="journal article" date="2019" name="Int. J. Syst. Evol. Microbiol.">
        <title>The Global Catalogue of Microorganisms (GCM) 10K type strain sequencing project: providing services to taxonomists for standard genome sequencing and annotation.</title>
        <authorList>
            <consortium name="The Broad Institute Genomics Platform"/>
            <consortium name="The Broad Institute Genome Sequencing Center for Infectious Disease"/>
            <person name="Wu L."/>
            <person name="Ma J."/>
        </authorList>
    </citation>
    <scope>NUCLEOTIDE SEQUENCE [LARGE SCALE GENOMIC DNA]</scope>
    <source>
        <strain evidence="2">JCM 11650</strain>
    </source>
</reference>
<dbReference type="RefSeq" id="WP_137769617.1">
    <property type="nucleotide sequence ID" value="NZ_BAAAIS010000002.1"/>
</dbReference>
<gene>
    <name evidence="1" type="ORF">ACFSDA_06870</name>
</gene>